<sequence>MSKSKGNVQNPWDMADKYGMDAVRWYFFSTNHPWGPKLFAEKDLQQTLRKFILTLWNSFAFYEIYCSPRLGPGAPGPSLGKNVLDQWIVSRLHALTADMTKRMDEYDITGASRALEFFVIDDLSLWYIRRSRNRFQNPRSKKELNEAVSTLRCVLFQTALLAAPFVPFLAEAVFERVGGKGSVHVQDWPLDSSAKGGLAQGKPFINKKLEQQMQEIRSIASKGLSLRAKAGLRVRQPLASVTVKEQLGKPLLELLKDELNVKEVVVSAKAKEDVELDTKITPRLKEEGLVRELLRHIQDMRKDAGYKPGQQAVMRYTGQASLISLIQKNEDTIQKMGGLKELLQGDRPKQVFDVEKEIMVEGRKLWLGIRKT</sequence>
<dbReference type="InterPro" id="IPR009080">
    <property type="entry name" value="tRNAsynth_Ia_anticodon-bd"/>
</dbReference>
<gene>
    <name evidence="9" type="ORF">A3D64_01665</name>
</gene>
<feature type="domain" description="Aminoacyl-tRNA synthetase class Ia" evidence="7">
    <location>
        <begin position="1"/>
        <end position="31"/>
    </location>
</feature>
<dbReference type="GO" id="GO:0005524">
    <property type="term" value="F:ATP binding"/>
    <property type="evidence" value="ECO:0007669"/>
    <property type="project" value="UniProtKB-KW"/>
</dbReference>
<dbReference type="PANTHER" id="PTHR42780:SF1">
    <property type="entry name" value="ISOLEUCINE--TRNA LIGASE, CYTOPLASMIC"/>
    <property type="match status" value="1"/>
</dbReference>
<dbReference type="SUPFAM" id="SSF47323">
    <property type="entry name" value="Anticodon-binding domain of a subclass of class I aminoacyl-tRNA synthetases"/>
    <property type="match status" value="1"/>
</dbReference>
<dbReference type="Pfam" id="PF08264">
    <property type="entry name" value="Anticodon_1"/>
    <property type="match status" value="1"/>
</dbReference>
<dbReference type="CDD" id="cd07961">
    <property type="entry name" value="Anticodon_Ia_Ile_ABEc"/>
    <property type="match status" value="1"/>
</dbReference>
<evidence type="ECO:0000259" key="7">
    <source>
        <dbReference type="Pfam" id="PF00133"/>
    </source>
</evidence>
<evidence type="ECO:0000256" key="4">
    <source>
        <dbReference type="ARBA" id="ARBA00022917"/>
    </source>
</evidence>
<evidence type="ECO:0000256" key="6">
    <source>
        <dbReference type="ARBA" id="ARBA00048359"/>
    </source>
</evidence>
<organism evidence="9 10">
    <name type="scientific">Candidatus Wildermuthbacteria bacterium RIFCSPHIGHO2_02_FULL_49_9</name>
    <dbReference type="NCBI Taxonomy" id="1802456"/>
    <lineage>
        <taxon>Bacteria</taxon>
        <taxon>Candidatus Wildermuthiibacteriota</taxon>
    </lineage>
</organism>
<dbReference type="Proteomes" id="UP000178613">
    <property type="component" value="Unassembled WGS sequence"/>
</dbReference>
<dbReference type="AlphaFoldDB" id="A0A1G2RCI1"/>
<dbReference type="PANTHER" id="PTHR42780">
    <property type="entry name" value="SOLEUCYL-TRNA SYNTHETASE"/>
    <property type="match status" value="1"/>
</dbReference>
<keyword evidence="4" id="KW-0648">Protein biosynthesis</keyword>
<protein>
    <submittedName>
        <fullName evidence="9">Uncharacterized protein</fullName>
    </submittedName>
</protein>
<dbReference type="InterPro" id="IPR033709">
    <property type="entry name" value="Anticodon_Ile_ABEc"/>
</dbReference>
<dbReference type="InterPro" id="IPR002300">
    <property type="entry name" value="aa-tRNA-synth_Ia"/>
</dbReference>
<name>A0A1G2RCI1_9BACT</name>
<keyword evidence="5" id="KW-0030">Aminoacyl-tRNA synthetase</keyword>
<evidence type="ECO:0000256" key="5">
    <source>
        <dbReference type="ARBA" id="ARBA00023146"/>
    </source>
</evidence>
<dbReference type="GO" id="GO:0000049">
    <property type="term" value="F:tRNA binding"/>
    <property type="evidence" value="ECO:0007669"/>
    <property type="project" value="InterPro"/>
</dbReference>
<keyword evidence="2" id="KW-0547">Nucleotide-binding</keyword>
<dbReference type="GO" id="GO:0004822">
    <property type="term" value="F:isoleucine-tRNA ligase activity"/>
    <property type="evidence" value="ECO:0007669"/>
    <property type="project" value="UniProtKB-EC"/>
</dbReference>
<accession>A0A1G2RCI1</accession>
<dbReference type="Gene3D" id="1.10.730.10">
    <property type="entry name" value="Isoleucyl-tRNA Synthetase, Domain 1"/>
    <property type="match status" value="1"/>
</dbReference>
<dbReference type="EMBL" id="MHUB01000023">
    <property type="protein sequence ID" value="OHA70543.1"/>
    <property type="molecule type" value="Genomic_DNA"/>
</dbReference>
<evidence type="ECO:0000256" key="2">
    <source>
        <dbReference type="ARBA" id="ARBA00022741"/>
    </source>
</evidence>
<proteinExistence type="predicted"/>
<dbReference type="SUPFAM" id="SSF52374">
    <property type="entry name" value="Nucleotidylyl transferase"/>
    <property type="match status" value="1"/>
</dbReference>
<feature type="domain" description="Methionyl/Valyl/Leucyl/Isoleucyl-tRNA synthetase anticodon-binding" evidence="8">
    <location>
        <begin position="85"/>
        <end position="238"/>
    </location>
</feature>
<dbReference type="Gene3D" id="3.40.50.620">
    <property type="entry name" value="HUPs"/>
    <property type="match status" value="1"/>
</dbReference>
<keyword evidence="1" id="KW-0436">Ligase</keyword>
<dbReference type="GO" id="GO:0006428">
    <property type="term" value="P:isoleucyl-tRNA aminoacylation"/>
    <property type="evidence" value="ECO:0007669"/>
    <property type="project" value="TreeGrafter"/>
</dbReference>
<evidence type="ECO:0000313" key="10">
    <source>
        <dbReference type="Proteomes" id="UP000178613"/>
    </source>
</evidence>
<dbReference type="InterPro" id="IPR014729">
    <property type="entry name" value="Rossmann-like_a/b/a_fold"/>
</dbReference>
<comment type="caution">
    <text evidence="9">The sequence shown here is derived from an EMBL/GenBank/DDBJ whole genome shotgun (WGS) entry which is preliminary data.</text>
</comment>
<keyword evidence="3" id="KW-0067">ATP-binding</keyword>
<evidence type="ECO:0000256" key="3">
    <source>
        <dbReference type="ARBA" id="ARBA00022840"/>
    </source>
</evidence>
<evidence type="ECO:0000259" key="8">
    <source>
        <dbReference type="Pfam" id="PF08264"/>
    </source>
</evidence>
<dbReference type="Pfam" id="PF00133">
    <property type="entry name" value="tRNA-synt_1"/>
    <property type="match status" value="1"/>
</dbReference>
<dbReference type="Pfam" id="PF19302">
    <property type="entry name" value="DUF5915"/>
    <property type="match status" value="1"/>
</dbReference>
<comment type="catalytic activity">
    <reaction evidence="6">
        <text>tRNA(Ile) + L-isoleucine + ATP = L-isoleucyl-tRNA(Ile) + AMP + diphosphate</text>
        <dbReference type="Rhea" id="RHEA:11060"/>
        <dbReference type="Rhea" id="RHEA-COMP:9666"/>
        <dbReference type="Rhea" id="RHEA-COMP:9695"/>
        <dbReference type="ChEBI" id="CHEBI:30616"/>
        <dbReference type="ChEBI" id="CHEBI:33019"/>
        <dbReference type="ChEBI" id="CHEBI:58045"/>
        <dbReference type="ChEBI" id="CHEBI:78442"/>
        <dbReference type="ChEBI" id="CHEBI:78528"/>
        <dbReference type="ChEBI" id="CHEBI:456215"/>
        <dbReference type="EC" id="6.1.1.5"/>
    </reaction>
</comment>
<reference evidence="9 10" key="1">
    <citation type="journal article" date="2016" name="Nat. Commun.">
        <title>Thousands of microbial genomes shed light on interconnected biogeochemical processes in an aquifer system.</title>
        <authorList>
            <person name="Anantharaman K."/>
            <person name="Brown C.T."/>
            <person name="Hug L.A."/>
            <person name="Sharon I."/>
            <person name="Castelle C.J."/>
            <person name="Probst A.J."/>
            <person name="Thomas B.C."/>
            <person name="Singh A."/>
            <person name="Wilkins M.J."/>
            <person name="Karaoz U."/>
            <person name="Brodie E.L."/>
            <person name="Williams K.H."/>
            <person name="Hubbard S.S."/>
            <person name="Banfield J.F."/>
        </authorList>
    </citation>
    <scope>NUCLEOTIDE SEQUENCE [LARGE SCALE GENOMIC DNA]</scope>
</reference>
<evidence type="ECO:0000256" key="1">
    <source>
        <dbReference type="ARBA" id="ARBA00022598"/>
    </source>
</evidence>
<dbReference type="InterPro" id="IPR023586">
    <property type="entry name" value="Ile-tRNA-ligase_type2"/>
</dbReference>
<evidence type="ECO:0000313" key="9">
    <source>
        <dbReference type="EMBL" id="OHA70543.1"/>
    </source>
</evidence>
<dbReference type="InterPro" id="IPR013155">
    <property type="entry name" value="M/V/L/I-tRNA-synth_anticd-bd"/>
</dbReference>